<gene>
    <name evidence="5" type="primary">LOC112285997</name>
    <name evidence="4" type="ORF">PHYPA_011618</name>
</gene>
<dbReference type="Pfam" id="PF14309">
    <property type="entry name" value="DUF4378"/>
    <property type="match status" value="1"/>
</dbReference>
<dbReference type="InterPro" id="IPR025486">
    <property type="entry name" value="DUF4378"/>
</dbReference>
<feature type="region of interest" description="Disordered" evidence="1">
    <location>
        <begin position="85"/>
        <end position="117"/>
    </location>
</feature>
<protein>
    <recommendedName>
        <fullName evidence="7">DUF4378 domain-containing protein</fullName>
    </recommendedName>
</protein>
<feature type="domain" description="DUF3741" evidence="3">
    <location>
        <begin position="111"/>
        <end position="134"/>
    </location>
</feature>
<dbReference type="PaxDb" id="3218-PP1S114_77V6.1"/>
<feature type="compositionally biased region" description="Basic and acidic residues" evidence="1">
    <location>
        <begin position="375"/>
        <end position="391"/>
    </location>
</feature>
<evidence type="ECO:0000259" key="2">
    <source>
        <dbReference type="Pfam" id="PF14309"/>
    </source>
</evidence>
<feature type="region of interest" description="Disordered" evidence="1">
    <location>
        <begin position="305"/>
        <end position="485"/>
    </location>
</feature>
<evidence type="ECO:0000256" key="1">
    <source>
        <dbReference type="SAM" id="MobiDB-lite"/>
    </source>
</evidence>
<organism evidence="4">
    <name type="scientific">Physcomitrium patens</name>
    <name type="common">Spreading-leaved earth moss</name>
    <name type="synonym">Physcomitrella patens</name>
    <dbReference type="NCBI Taxonomy" id="3218"/>
    <lineage>
        <taxon>Eukaryota</taxon>
        <taxon>Viridiplantae</taxon>
        <taxon>Streptophyta</taxon>
        <taxon>Embryophyta</taxon>
        <taxon>Bryophyta</taxon>
        <taxon>Bryophytina</taxon>
        <taxon>Bryopsida</taxon>
        <taxon>Funariidae</taxon>
        <taxon>Funariales</taxon>
        <taxon>Funariaceae</taxon>
        <taxon>Physcomitrium</taxon>
    </lineage>
</organism>
<feature type="region of interest" description="Disordered" evidence="1">
    <location>
        <begin position="546"/>
        <end position="582"/>
    </location>
</feature>
<feature type="domain" description="DUF4378" evidence="2">
    <location>
        <begin position="1016"/>
        <end position="1192"/>
    </location>
</feature>
<proteinExistence type="predicted"/>
<feature type="compositionally biased region" description="Polar residues" evidence="1">
    <location>
        <begin position="94"/>
        <end position="106"/>
    </location>
</feature>
<dbReference type="KEGG" id="ppp:112285997"/>
<feature type="compositionally biased region" description="Low complexity" evidence="1">
    <location>
        <begin position="623"/>
        <end position="641"/>
    </location>
</feature>
<keyword evidence="6" id="KW-1185">Reference proteome</keyword>
<dbReference type="Gramene" id="Pp3c8_16110V3.3">
    <property type="protein sequence ID" value="Pp3c8_16110V3.3"/>
    <property type="gene ID" value="Pp3c8_16110"/>
</dbReference>
<dbReference type="OrthoDB" id="765769at2759"/>
<evidence type="ECO:0000313" key="4">
    <source>
        <dbReference type="EMBL" id="PNR49722.1"/>
    </source>
</evidence>
<evidence type="ECO:0000313" key="5">
    <source>
        <dbReference type="EnsemblPlants" id="Pp3c8_16110V3.1"/>
    </source>
</evidence>
<evidence type="ECO:0000313" key="6">
    <source>
        <dbReference type="Proteomes" id="UP000006727"/>
    </source>
</evidence>
<feature type="compositionally biased region" description="Polar residues" evidence="1">
    <location>
        <begin position="336"/>
        <end position="350"/>
    </location>
</feature>
<dbReference type="EnsemblPlants" id="Pp3c8_16110V3.3">
    <property type="protein sequence ID" value="Pp3c8_16110V3.3"/>
    <property type="gene ID" value="Pp3c8_16110"/>
</dbReference>
<evidence type="ECO:0008006" key="7">
    <source>
        <dbReference type="Google" id="ProtNLM"/>
    </source>
</evidence>
<dbReference type="OMA" id="RRVDGYM"/>
<feature type="compositionally biased region" description="Basic and acidic residues" evidence="1">
    <location>
        <begin position="209"/>
        <end position="240"/>
    </location>
</feature>
<dbReference type="EnsemblPlants" id="Pp3c8_16110V3.1">
    <property type="protein sequence ID" value="Pp3c8_16110V3.1"/>
    <property type="gene ID" value="Pp3c8_16110"/>
</dbReference>
<dbReference type="PANTHER" id="PTHR21726">
    <property type="entry name" value="PHOSPHATIDYLINOSITOL N-ACETYLGLUCOSAMINYLTRANSFERASE SUBUNIT P DOWN SYNDROME CRITICAL REGION PROTEIN 5 -RELATED"/>
    <property type="match status" value="1"/>
</dbReference>
<dbReference type="AlphaFoldDB" id="A0A2K1K7H7"/>
<dbReference type="Gramene" id="Pp3c8_16110V3.1">
    <property type="protein sequence ID" value="Pp3c8_16110V3.1"/>
    <property type="gene ID" value="Pp3c8_16110"/>
</dbReference>
<dbReference type="Proteomes" id="UP000006727">
    <property type="component" value="Chromosome 8"/>
</dbReference>
<dbReference type="InterPro" id="IPR032795">
    <property type="entry name" value="DUF3741-assoc"/>
</dbReference>
<feature type="compositionally biased region" description="Basic and acidic residues" evidence="1">
    <location>
        <begin position="173"/>
        <end position="182"/>
    </location>
</feature>
<dbReference type="PANTHER" id="PTHR21726:SF61">
    <property type="entry name" value="DNAA INITIATOR-ASSOCIATING PROTEIN"/>
    <property type="match status" value="1"/>
</dbReference>
<evidence type="ECO:0000259" key="3">
    <source>
        <dbReference type="Pfam" id="PF14383"/>
    </source>
</evidence>
<dbReference type="FunCoup" id="A0A2K1K7H7">
    <property type="interactions" value="2096"/>
</dbReference>
<dbReference type="Pfam" id="PF14383">
    <property type="entry name" value="VARLMGL"/>
    <property type="match status" value="1"/>
</dbReference>
<dbReference type="RefSeq" id="XP_024383223.1">
    <property type="nucleotide sequence ID" value="XM_024527455.2"/>
</dbReference>
<feature type="region of interest" description="Disordered" evidence="1">
    <location>
        <begin position="173"/>
        <end position="240"/>
    </location>
</feature>
<name>A0A2K1K7H7_PHYPA</name>
<feature type="compositionally biased region" description="Basic and acidic residues" evidence="1">
    <location>
        <begin position="438"/>
        <end position="458"/>
    </location>
</feature>
<feature type="region of interest" description="Disordered" evidence="1">
    <location>
        <begin position="514"/>
        <end position="534"/>
    </location>
</feature>
<sequence length="1210" mass="133798">MRVMDELTEVHRRTPSFQHAGAQSPRVGACVGAFFNLFDWSSSKRFSSTKRITAERPNSGSLYAGGDRSFAERTNPTISKPLLIDKDKDEASPTLKTTPTVSSLPSPASVKSDDTGKRVPGVIARLMGLESLPDGPHPLPKSESQYLQNSLACDQLDSSPLVLQELLRQEFQHSKNSQKDKLPGLLKKPQASKPARVSASQRKKSSGHYVEHVHPYSDSRTPRSSRPGEKKISSTQEDTKVLVKQPFLSRLQTGTSPILPSKSHSSNSTPILSPAMLGGKNTMRLLEAAVSSMQPSPRSRYCLARDSHRDTQSESGVSLSSEKRALTSCPGRGGRLTNSSGRSMRSQYLSRSEKAEQCGHTGAEVASSGSRSSKSRHESCKQDQASRRRFEMGLVASAKSTSPQQTHRTKVSNLKRVESSPRHMLGSRETATHGFQTDLEKIDQGESRVDKKREKQESDAFSAESEAQFHAKVPFTPPRGELTDVDVELPTPCTRVGNVDAKADIKADFKADLNRGSSPSMHKVTPEKSVSGGGFRSIRFRTRSLKQEKDVGGQGNRVFPSDKHPIERSVSPSLPKKDKSTGAGFSYSMLFSGRKRGDKEGNDKGEALVMKRTDSTLMRSLLRRPSSVSGPSPVSSAKPGSHGNVKKNTKPTKKVYIEEGVKKVETALVVASQHSSLHKISSEPILSLPQIHLDSSFPQAKFRSIDDVYPVLPMDDNEVNGEASDLAMTIQPVEDQFPGFEPPGDQSDCLSVERGLEKSFTRALMPVVSTSPDFACVTSPVSPEVFVTECGPVPGTFPNSPMAKYEKIFFSSRNHQDMFEVVSGDRPHELTCRRRSFCLSEARDSSLAPSNDEEAETKLDVCSNSIDGDTRGTPEHLEIQNIPVNTGWSEDVMVTPPALKKFEMKGQCFLRSDVSRVEECGQPSPVSVLENPFLDESPLAVTSLSGSRNTDDDEEQNQKFKENVPLSKVAEMASLEMVETEKIKQAILDISRFRNIDVKSIGLESPSIDPVNPQQELNYVREVLDAANLLREECRWFSADSPMNRSLFDRLEFGSIKLDERILMESKRWGTLPDAPRPGSGLRSERKLLFDSINEVMAVEPWMKTSTFYVDLPMFPDMHSKSKFRSPISGELLVKEVYRMICHWKDIAGNVLDDLIDYDMNVPEGRWVDFSEEVADIGLDIERTLLEGIIEEVAKDLTSNLMRLSLKSVK</sequence>
<feature type="region of interest" description="Disordered" evidence="1">
    <location>
        <begin position="623"/>
        <end position="648"/>
    </location>
</feature>
<reference evidence="4 6" key="1">
    <citation type="journal article" date="2008" name="Science">
        <title>The Physcomitrella genome reveals evolutionary insights into the conquest of land by plants.</title>
        <authorList>
            <person name="Rensing S."/>
            <person name="Lang D."/>
            <person name="Zimmer A."/>
            <person name="Terry A."/>
            <person name="Salamov A."/>
            <person name="Shapiro H."/>
            <person name="Nishiyama T."/>
            <person name="Perroud P.-F."/>
            <person name="Lindquist E."/>
            <person name="Kamisugi Y."/>
            <person name="Tanahashi T."/>
            <person name="Sakakibara K."/>
            <person name="Fujita T."/>
            <person name="Oishi K."/>
            <person name="Shin-I T."/>
            <person name="Kuroki Y."/>
            <person name="Toyoda A."/>
            <person name="Suzuki Y."/>
            <person name="Hashimoto A."/>
            <person name="Yamaguchi K."/>
            <person name="Sugano A."/>
            <person name="Kohara Y."/>
            <person name="Fujiyama A."/>
            <person name="Anterola A."/>
            <person name="Aoki S."/>
            <person name="Ashton N."/>
            <person name="Barbazuk W.B."/>
            <person name="Barker E."/>
            <person name="Bennetzen J."/>
            <person name="Bezanilla M."/>
            <person name="Blankenship R."/>
            <person name="Cho S.H."/>
            <person name="Dutcher S."/>
            <person name="Estelle M."/>
            <person name="Fawcett J.A."/>
            <person name="Gundlach H."/>
            <person name="Hanada K."/>
            <person name="Heyl A."/>
            <person name="Hicks K.A."/>
            <person name="Hugh J."/>
            <person name="Lohr M."/>
            <person name="Mayer K."/>
            <person name="Melkozernov A."/>
            <person name="Murata T."/>
            <person name="Nelson D."/>
            <person name="Pils B."/>
            <person name="Prigge M."/>
            <person name="Reiss B."/>
            <person name="Renner T."/>
            <person name="Rombauts S."/>
            <person name="Rushton P."/>
            <person name="Sanderfoot A."/>
            <person name="Schween G."/>
            <person name="Shiu S.-H."/>
            <person name="Stueber K."/>
            <person name="Theodoulou F.L."/>
            <person name="Tu H."/>
            <person name="Van de Peer Y."/>
            <person name="Verrier P.J."/>
            <person name="Waters E."/>
            <person name="Wood A."/>
            <person name="Yang L."/>
            <person name="Cove D."/>
            <person name="Cuming A."/>
            <person name="Hasebe M."/>
            <person name="Lucas S."/>
            <person name="Mishler D.B."/>
            <person name="Reski R."/>
            <person name="Grigoriev I."/>
            <person name="Quatrano R.S."/>
            <person name="Boore J.L."/>
        </authorList>
    </citation>
    <scope>NUCLEOTIDE SEQUENCE [LARGE SCALE GENOMIC DNA]</scope>
    <source>
        <strain evidence="5 6">cv. Gransden 2004</strain>
    </source>
</reference>
<accession>A0A2K1K7H7</accession>
<dbReference type="EMBL" id="ABEU02000008">
    <property type="protein sequence ID" value="PNR49722.1"/>
    <property type="molecule type" value="Genomic_DNA"/>
</dbReference>
<reference evidence="5" key="3">
    <citation type="submission" date="2020-12" db="UniProtKB">
        <authorList>
            <consortium name="EnsemblPlants"/>
        </authorList>
    </citation>
    <scope>IDENTIFICATION</scope>
</reference>
<reference evidence="4 6" key="2">
    <citation type="journal article" date="2018" name="Plant J.">
        <title>The Physcomitrella patens chromosome-scale assembly reveals moss genome structure and evolution.</title>
        <authorList>
            <person name="Lang D."/>
            <person name="Ullrich K.K."/>
            <person name="Murat F."/>
            <person name="Fuchs J."/>
            <person name="Jenkins J."/>
            <person name="Haas F.B."/>
            <person name="Piednoel M."/>
            <person name="Gundlach H."/>
            <person name="Van Bel M."/>
            <person name="Meyberg R."/>
            <person name="Vives C."/>
            <person name="Morata J."/>
            <person name="Symeonidi A."/>
            <person name="Hiss M."/>
            <person name="Muchero W."/>
            <person name="Kamisugi Y."/>
            <person name="Saleh O."/>
            <person name="Blanc G."/>
            <person name="Decker E.L."/>
            <person name="van Gessel N."/>
            <person name="Grimwood J."/>
            <person name="Hayes R.D."/>
            <person name="Graham S.W."/>
            <person name="Gunter L.E."/>
            <person name="McDaniel S.F."/>
            <person name="Hoernstein S.N.W."/>
            <person name="Larsson A."/>
            <person name="Li F.W."/>
            <person name="Perroud P.F."/>
            <person name="Phillips J."/>
            <person name="Ranjan P."/>
            <person name="Rokshar D.S."/>
            <person name="Rothfels C.J."/>
            <person name="Schneider L."/>
            <person name="Shu S."/>
            <person name="Stevenson D.W."/>
            <person name="Thummler F."/>
            <person name="Tillich M."/>
            <person name="Villarreal Aguilar J.C."/>
            <person name="Widiez T."/>
            <person name="Wong G.K."/>
            <person name="Wymore A."/>
            <person name="Zhang Y."/>
            <person name="Zimmer A.D."/>
            <person name="Quatrano R.S."/>
            <person name="Mayer K.F.X."/>
            <person name="Goodstein D."/>
            <person name="Casacuberta J.M."/>
            <person name="Vandepoele K."/>
            <person name="Reski R."/>
            <person name="Cuming A.C."/>
            <person name="Tuskan G.A."/>
            <person name="Maumus F."/>
            <person name="Salse J."/>
            <person name="Schmutz J."/>
            <person name="Rensing S.A."/>
        </authorList>
    </citation>
    <scope>NUCLEOTIDE SEQUENCE [LARGE SCALE GENOMIC DNA]</scope>
    <source>
        <strain evidence="5 6">cv. Gransden 2004</strain>
    </source>
</reference>
<dbReference type="GeneID" id="112285997"/>